<feature type="signal peptide" evidence="1">
    <location>
        <begin position="1"/>
        <end position="16"/>
    </location>
</feature>
<comment type="caution">
    <text evidence="2">The sequence shown here is derived from an EMBL/GenBank/DDBJ whole genome shotgun (WGS) entry which is preliminary data.</text>
</comment>
<keyword evidence="3" id="KW-1185">Reference proteome</keyword>
<reference evidence="2 3" key="1">
    <citation type="submission" date="2020-05" db="EMBL/GenBank/DDBJ databases">
        <title>Flexivirga sp. ID2601S isolated from air conditioner.</title>
        <authorList>
            <person name="Kim D.H."/>
        </authorList>
    </citation>
    <scope>NUCLEOTIDE SEQUENCE [LARGE SCALE GENOMIC DNA]</scope>
    <source>
        <strain evidence="2 3">ID2601S</strain>
    </source>
</reference>
<dbReference type="Proteomes" id="UP000557772">
    <property type="component" value="Unassembled WGS sequence"/>
</dbReference>
<dbReference type="PROSITE" id="PS51257">
    <property type="entry name" value="PROKAR_LIPOPROTEIN"/>
    <property type="match status" value="1"/>
</dbReference>
<gene>
    <name evidence="2" type="ORF">HJ588_09410</name>
</gene>
<name>A0A849AJQ7_9MICO</name>
<organism evidence="2 3">
    <name type="scientific">Flexivirga aerilata</name>
    <dbReference type="NCBI Taxonomy" id="1656889"/>
    <lineage>
        <taxon>Bacteria</taxon>
        <taxon>Bacillati</taxon>
        <taxon>Actinomycetota</taxon>
        <taxon>Actinomycetes</taxon>
        <taxon>Micrococcales</taxon>
        <taxon>Dermacoccaceae</taxon>
        <taxon>Flexivirga</taxon>
    </lineage>
</organism>
<dbReference type="RefSeq" id="WP_171154289.1">
    <property type="nucleotide sequence ID" value="NZ_JABENB010000001.1"/>
</dbReference>
<evidence type="ECO:0000313" key="3">
    <source>
        <dbReference type="Proteomes" id="UP000557772"/>
    </source>
</evidence>
<keyword evidence="1" id="KW-0732">Signal</keyword>
<evidence type="ECO:0000313" key="2">
    <source>
        <dbReference type="EMBL" id="NNG39488.1"/>
    </source>
</evidence>
<dbReference type="EMBL" id="JABENB010000001">
    <property type="protein sequence ID" value="NNG39488.1"/>
    <property type="molecule type" value="Genomic_DNA"/>
</dbReference>
<accession>A0A849AJQ7</accession>
<dbReference type="AlphaFoldDB" id="A0A849AJQ7"/>
<sequence length="359" mass="36320">MRFRGLTNTMPGVAAAAICAAAALTVSGCSGSTGIGAATSTGTSRPATSAAPAAVSMAEAKAIVATYDRDNQRAIARALNPPYDEKAWQQVDSEQVLASDLYDTKDARLTKRKAKPSAFDVRLDAAYGSTTVSADGQAPWVLTVGQRGGGSPSSASPSAGESAKRTAMSWIRTSAGWRLAATIAGVDPATLPPQGTPPAKLTAAQRQAAANVVPAVARAVNVGDASTVQNPGPLTEFRKVTSSDGGKGYIVTPTCRPWGSPVGTNPNTAITVGTPALRVVRAGTVTLGVLAFDCSLYTEATDGGQIQIPSGAAAVEGDDGKPKTTVVRRSSLTVLLSIPDSGKATVLSSDGDLIIPAGK</sequence>
<feature type="chain" id="PRO_5038842197" description="DUF4440 domain-containing protein" evidence="1">
    <location>
        <begin position="17"/>
        <end position="359"/>
    </location>
</feature>
<evidence type="ECO:0000256" key="1">
    <source>
        <dbReference type="SAM" id="SignalP"/>
    </source>
</evidence>
<evidence type="ECO:0008006" key="4">
    <source>
        <dbReference type="Google" id="ProtNLM"/>
    </source>
</evidence>
<proteinExistence type="predicted"/>
<protein>
    <recommendedName>
        <fullName evidence="4">DUF4440 domain-containing protein</fullName>
    </recommendedName>
</protein>